<keyword evidence="4" id="KW-0009">Actin-binding</keyword>
<dbReference type="PROSITE" id="PS51263">
    <property type="entry name" value="ADF_H"/>
    <property type="match status" value="1"/>
</dbReference>
<evidence type="ECO:0000256" key="1">
    <source>
        <dbReference type="ARBA" id="ARBA00004109"/>
    </source>
</evidence>
<evidence type="ECO:0000313" key="7">
    <source>
        <dbReference type="EMBL" id="TCD64516.1"/>
    </source>
</evidence>
<dbReference type="EMBL" id="RWJN01000232">
    <property type="protein sequence ID" value="TCD64516.1"/>
    <property type="molecule type" value="Genomic_DNA"/>
</dbReference>
<dbReference type="STRING" id="92696.A0A4R0RC39"/>
<evidence type="ECO:0000256" key="5">
    <source>
        <dbReference type="ARBA" id="ARBA00032427"/>
    </source>
</evidence>
<dbReference type="Proteomes" id="UP000292702">
    <property type="component" value="Unassembled WGS sequence"/>
</dbReference>
<dbReference type="GO" id="GO:0003779">
    <property type="term" value="F:actin binding"/>
    <property type="evidence" value="ECO:0007669"/>
    <property type="project" value="UniProtKB-KW"/>
</dbReference>
<keyword evidence="8" id="KW-1185">Reference proteome</keyword>
<name>A0A4R0RC39_9APHY</name>
<organism evidence="7 8">
    <name type="scientific">Steccherinum ochraceum</name>
    <dbReference type="NCBI Taxonomy" id="92696"/>
    <lineage>
        <taxon>Eukaryota</taxon>
        <taxon>Fungi</taxon>
        <taxon>Dikarya</taxon>
        <taxon>Basidiomycota</taxon>
        <taxon>Agaricomycotina</taxon>
        <taxon>Agaricomycetes</taxon>
        <taxon>Polyporales</taxon>
        <taxon>Steccherinaceae</taxon>
        <taxon>Steccherinum</taxon>
    </lineage>
</organism>
<dbReference type="GO" id="GO:0016363">
    <property type="term" value="C:nuclear matrix"/>
    <property type="evidence" value="ECO:0007669"/>
    <property type="project" value="UniProtKB-SubCell"/>
</dbReference>
<dbReference type="GO" id="GO:0030042">
    <property type="term" value="P:actin filament depolymerization"/>
    <property type="evidence" value="ECO:0007669"/>
    <property type="project" value="InterPro"/>
</dbReference>
<dbReference type="CDD" id="cd11286">
    <property type="entry name" value="ADF_cofilin_like"/>
    <property type="match status" value="1"/>
</dbReference>
<sequence length="141" mass="15712">MSSGVAVNAGCLEAFQELKLGTKGAERYKYIIFGLNSTFTEIEVVTKETQTSYESFLKDLPEDECRWAVYDVDFTKDGGKRNKLAFISWTPDNAPVKRKMVHASSTDALRRSLVGIAVEIQGTDYSEVAHETILEKASRGH</sequence>
<evidence type="ECO:0000313" key="8">
    <source>
        <dbReference type="Proteomes" id="UP000292702"/>
    </source>
</evidence>
<dbReference type="PRINTS" id="PR00006">
    <property type="entry name" value="COFILIN"/>
</dbReference>
<comment type="subcellular location">
    <subcellularLocation>
        <location evidence="1">Nucleus matrix</location>
    </subcellularLocation>
</comment>
<protein>
    <recommendedName>
        <fullName evidence="3">Cofilin</fullName>
    </recommendedName>
    <alternativeName>
        <fullName evidence="5">Actin-depolymerizing factor 1</fullName>
    </alternativeName>
</protein>
<comment type="caution">
    <text evidence="7">The sequence shown here is derived from an EMBL/GenBank/DDBJ whole genome shotgun (WGS) entry which is preliminary data.</text>
</comment>
<dbReference type="InterPro" id="IPR029006">
    <property type="entry name" value="ADF-H/Gelsolin-like_dom_sf"/>
</dbReference>
<dbReference type="Pfam" id="PF00241">
    <property type="entry name" value="Cofilin_ADF"/>
    <property type="match status" value="1"/>
</dbReference>
<dbReference type="PANTHER" id="PTHR11913">
    <property type="entry name" value="COFILIN-RELATED"/>
    <property type="match status" value="1"/>
</dbReference>
<evidence type="ECO:0000256" key="4">
    <source>
        <dbReference type="ARBA" id="ARBA00023203"/>
    </source>
</evidence>
<dbReference type="InterPro" id="IPR017904">
    <property type="entry name" value="ADF/Cofilin"/>
</dbReference>
<dbReference type="SMART" id="SM00102">
    <property type="entry name" value="ADF"/>
    <property type="match status" value="1"/>
</dbReference>
<evidence type="ECO:0000256" key="3">
    <source>
        <dbReference type="ARBA" id="ARBA00015630"/>
    </source>
</evidence>
<reference evidence="7 8" key="1">
    <citation type="submission" date="2018-11" db="EMBL/GenBank/DDBJ databases">
        <title>Genome assembly of Steccherinum ochraceum LE-BIN_3174, the white-rot fungus of the Steccherinaceae family (The Residual Polyporoid clade, Polyporales, Basidiomycota).</title>
        <authorList>
            <person name="Fedorova T.V."/>
            <person name="Glazunova O.A."/>
            <person name="Landesman E.O."/>
            <person name="Moiseenko K.V."/>
            <person name="Psurtseva N.V."/>
            <person name="Savinova O.S."/>
            <person name="Shakhova N.V."/>
            <person name="Tyazhelova T.V."/>
            <person name="Vasina D.V."/>
        </authorList>
    </citation>
    <scope>NUCLEOTIDE SEQUENCE [LARGE SCALE GENOMIC DNA]</scope>
    <source>
        <strain evidence="7 8">LE-BIN_3174</strain>
    </source>
</reference>
<dbReference type="Gene3D" id="3.40.20.10">
    <property type="entry name" value="Severin"/>
    <property type="match status" value="1"/>
</dbReference>
<proteinExistence type="inferred from homology"/>
<dbReference type="GO" id="GO:0015629">
    <property type="term" value="C:actin cytoskeleton"/>
    <property type="evidence" value="ECO:0007669"/>
    <property type="project" value="InterPro"/>
</dbReference>
<accession>A0A4R0RC39</accession>
<feature type="domain" description="ADF-H" evidence="6">
    <location>
        <begin position="2"/>
        <end position="138"/>
    </location>
</feature>
<gene>
    <name evidence="7" type="ORF">EIP91_004012</name>
</gene>
<dbReference type="AlphaFoldDB" id="A0A4R0RC39"/>
<dbReference type="SUPFAM" id="SSF55753">
    <property type="entry name" value="Actin depolymerizing proteins"/>
    <property type="match status" value="1"/>
</dbReference>
<evidence type="ECO:0000256" key="2">
    <source>
        <dbReference type="ARBA" id="ARBA00006844"/>
    </source>
</evidence>
<dbReference type="InterPro" id="IPR002108">
    <property type="entry name" value="ADF-H"/>
</dbReference>
<comment type="similarity">
    <text evidence="2">Belongs to the actin-binding proteins ADF family.</text>
</comment>
<dbReference type="OrthoDB" id="10249245at2759"/>
<evidence type="ECO:0000259" key="6">
    <source>
        <dbReference type="PROSITE" id="PS51263"/>
    </source>
</evidence>